<feature type="transmembrane region" description="Helical" evidence="2">
    <location>
        <begin position="107"/>
        <end position="132"/>
    </location>
</feature>
<evidence type="ECO:0000256" key="1">
    <source>
        <dbReference type="SAM" id="MobiDB-lite"/>
    </source>
</evidence>
<protein>
    <recommendedName>
        <fullName evidence="3">YrhK domain-containing protein</fullName>
    </recommendedName>
</protein>
<dbReference type="OrthoDB" id="369339at2759"/>
<evidence type="ECO:0000259" key="3">
    <source>
        <dbReference type="Pfam" id="PF14145"/>
    </source>
</evidence>
<proteinExistence type="predicted"/>
<dbReference type="Proteomes" id="UP000243217">
    <property type="component" value="Unassembled WGS sequence"/>
</dbReference>
<feature type="transmembrane region" description="Helical" evidence="2">
    <location>
        <begin position="219"/>
        <end position="244"/>
    </location>
</feature>
<comment type="caution">
    <text evidence="4">The sequence shown here is derived from an EMBL/GenBank/DDBJ whole genome shotgun (WGS) entry which is preliminary data.</text>
</comment>
<feature type="transmembrane region" description="Helical" evidence="2">
    <location>
        <begin position="138"/>
        <end position="163"/>
    </location>
</feature>
<accession>A0A1W0A9P3</accession>
<dbReference type="AlphaFoldDB" id="A0A1W0A9P3"/>
<dbReference type="EMBL" id="JNBS01000293">
    <property type="protein sequence ID" value="OQS06909.1"/>
    <property type="molecule type" value="Genomic_DNA"/>
</dbReference>
<evidence type="ECO:0000313" key="5">
    <source>
        <dbReference type="Proteomes" id="UP000243217"/>
    </source>
</evidence>
<dbReference type="InterPro" id="IPR025424">
    <property type="entry name" value="YrhK_domain"/>
</dbReference>
<keyword evidence="2" id="KW-1133">Transmembrane helix</keyword>
<feature type="region of interest" description="Disordered" evidence="1">
    <location>
        <begin position="1"/>
        <end position="24"/>
    </location>
</feature>
<feature type="domain" description="YrhK" evidence="3">
    <location>
        <begin position="42"/>
        <end position="94"/>
    </location>
</feature>
<organism evidence="4 5">
    <name type="scientific">Thraustotheca clavata</name>
    <dbReference type="NCBI Taxonomy" id="74557"/>
    <lineage>
        <taxon>Eukaryota</taxon>
        <taxon>Sar</taxon>
        <taxon>Stramenopiles</taxon>
        <taxon>Oomycota</taxon>
        <taxon>Saprolegniomycetes</taxon>
        <taxon>Saprolegniales</taxon>
        <taxon>Achlyaceae</taxon>
        <taxon>Thraustotheca</taxon>
    </lineage>
</organism>
<name>A0A1W0A9P3_9STRA</name>
<keyword evidence="5" id="KW-1185">Reference proteome</keyword>
<feature type="transmembrane region" description="Helical" evidence="2">
    <location>
        <begin position="74"/>
        <end position="95"/>
    </location>
</feature>
<keyword evidence="2" id="KW-0812">Transmembrane</keyword>
<feature type="transmembrane region" description="Helical" evidence="2">
    <location>
        <begin position="34"/>
        <end position="58"/>
    </location>
</feature>
<dbReference type="Pfam" id="PF14145">
    <property type="entry name" value="YrhK"/>
    <property type="match status" value="2"/>
</dbReference>
<evidence type="ECO:0000313" key="4">
    <source>
        <dbReference type="EMBL" id="OQS06909.1"/>
    </source>
</evidence>
<evidence type="ECO:0000256" key="2">
    <source>
        <dbReference type="SAM" id="Phobius"/>
    </source>
</evidence>
<keyword evidence="2" id="KW-0472">Membrane</keyword>
<sequence length="260" mass="28183">MDHKAPLAATPLPDDSSSDFAGSNSPQKTFGQVLMYYFTGGLYFIGGWSFLVGSILYYPGYANIYDIVGEGSLIGAWLFVVGCITFLTGSCVDTFNARLCEGDDIVAYFPFVCSLTNVIGSVQFLVGAVYFVPVVYATASMVGCYLFITGCSCFVAAILVDVARMLKTGHIMSQIWWFLCCIFNCVGNILFIVGSYYFLPRFLAPENDPNGDIATANTIFAVNNFVVGSVAFVLAPTFQLVALYKDANTISADMSKEPQV</sequence>
<gene>
    <name evidence="4" type="ORF">THRCLA_20264</name>
</gene>
<feature type="domain" description="YrhK" evidence="3">
    <location>
        <begin position="181"/>
        <end position="241"/>
    </location>
</feature>
<feature type="transmembrane region" description="Helical" evidence="2">
    <location>
        <begin position="175"/>
        <end position="199"/>
    </location>
</feature>
<reference evidence="4 5" key="1">
    <citation type="journal article" date="2014" name="Genome Biol. Evol.">
        <title>The secreted proteins of Achlya hypogyna and Thraustotheca clavata identify the ancestral oomycete secretome and reveal gene acquisitions by horizontal gene transfer.</title>
        <authorList>
            <person name="Misner I."/>
            <person name="Blouin N."/>
            <person name="Leonard G."/>
            <person name="Richards T.A."/>
            <person name="Lane C.E."/>
        </authorList>
    </citation>
    <scope>NUCLEOTIDE SEQUENCE [LARGE SCALE GENOMIC DNA]</scope>
    <source>
        <strain evidence="4 5">ATCC 34112</strain>
    </source>
</reference>